<dbReference type="RefSeq" id="WP_130433734.1">
    <property type="nucleotide sequence ID" value="NZ_SGXF01000001.1"/>
</dbReference>
<gene>
    <name evidence="2" type="ORF">EV209_1071</name>
</gene>
<dbReference type="AlphaFoldDB" id="A0A4Q7PUE4"/>
<feature type="region of interest" description="Disordered" evidence="1">
    <location>
        <begin position="1"/>
        <end position="37"/>
    </location>
</feature>
<accession>A0A4Q7PUE4</accession>
<dbReference type="Proteomes" id="UP000292927">
    <property type="component" value="Unassembled WGS sequence"/>
</dbReference>
<evidence type="ECO:0000313" key="3">
    <source>
        <dbReference type="Proteomes" id="UP000292927"/>
    </source>
</evidence>
<evidence type="ECO:0000256" key="1">
    <source>
        <dbReference type="SAM" id="MobiDB-lite"/>
    </source>
</evidence>
<name>A0A4Q7PUE4_9FIRM</name>
<comment type="caution">
    <text evidence="2">The sequence shown here is derived from an EMBL/GenBank/DDBJ whole genome shotgun (WGS) entry which is preliminary data.</text>
</comment>
<reference evidence="2 3" key="1">
    <citation type="submission" date="2019-02" db="EMBL/GenBank/DDBJ databases">
        <title>Genomic Encyclopedia of Type Strains, Phase IV (KMG-IV): sequencing the most valuable type-strain genomes for metagenomic binning, comparative biology and taxonomic classification.</title>
        <authorList>
            <person name="Goeker M."/>
        </authorList>
    </citation>
    <scope>NUCLEOTIDE SEQUENCE [LARGE SCALE GENOMIC DNA]</scope>
    <source>
        <strain evidence="2 3">DSM 29486</strain>
    </source>
</reference>
<dbReference type="EMBL" id="SGXF01000001">
    <property type="protein sequence ID" value="RZT02940.1"/>
    <property type="molecule type" value="Genomic_DNA"/>
</dbReference>
<evidence type="ECO:0000313" key="2">
    <source>
        <dbReference type="EMBL" id="RZT02940.1"/>
    </source>
</evidence>
<sequence length="67" mass="7651">MKEDTYGKTPRLSTLDRDTLQKTLKKRQTTQNIASVPKKSYDEEANIARLNSAYDSMMFVPVQINLG</sequence>
<keyword evidence="3" id="KW-1185">Reference proteome</keyword>
<organism evidence="2 3">
    <name type="scientific">Cuneatibacter caecimuris</name>
    <dbReference type="NCBI Taxonomy" id="1796618"/>
    <lineage>
        <taxon>Bacteria</taxon>
        <taxon>Bacillati</taxon>
        <taxon>Bacillota</taxon>
        <taxon>Clostridia</taxon>
        <taxon>Lachnospirales</taxon>
        <taxon>Lachnospiraceae</taxon>
        <taxon>Cuneatibacter</taxon>
    </lineage>
</organism>
<proteinExistence type="predicted"/>
<protein>
    <submittedName>
        <fullName evidence="2">Uncharacterized protein</fullName>
    </submittedName>
</protein>